<keyword evidence="4" id="KW-0418">Kinase</keyword>
<dbReference type="Proteomes" id="UP000626109">
    <property type="component" value="Unassembled WGS sequence"/>
</dbReference>
<dbReference type="SMART" id="SM00220">
    <property type="entry name" value="S_TKc"/>
    <property type="match status" value="1"/>
</dbReference>
<gene>
    <name evidence="8" type="ORF">PGLA2088_LOCUS28488</name>
</gene>
<dbReference type="Pfam" id="PF00069">
    <property type="entry name" value="Pkinase"/>
    <property type="match status" value="1"/>
</dbReference>
<dbReference type="InterPro" id="IPR000719">
    <property type="entry name" value="Prot_kinase_dom"/>
</dbReference>
<keyword evidence="5" id="KW-0067">ATP-binding</keyword>
<evidence type="ECO:0000256" key="2">
    <source>
        <dbReference type="ARBA" id="ARBA00022679"/>
    </source>
</evidence>
<evidence type="ECO:0000256" key="4">
    <source>
        <dbReference type="ARBA" id="ARBA00022777"/>
    </source>
</evidence>
<evidence type="ECO:0000256" key="6">
    <source>
        <dbReference type="SAM" id="MobiDB-lite"/>
    </source>
</evidence>
<dbReference type="PROSITE" id="PS50011">
    <property type="entry name" value="PROTEIN_KINASE_DOM"/>
    <property type="match status" value="1"/>
</dbReference>
<keyword evidence="2" id="KW-0808">Transferase</keyword>
<dbReference type="AlphaFoldDB" id="A0A813K862"/>
<dbReference type="SUPFAM" id="SSF56112">
    <property type="entry name" value="Protein kinase-like (PK-like)"/>
    <property type="match status" value="1"/>
</dbReference>
<keyword evidence="1" id="KW-0723">Serine/threonine-protein kinase</keyword>
<evidence type="ECO:0000259" key="7">
    <source>
        <dbReference type="PROSITE" id="PS50011"/>
    </source>
</evidence>
<dbReference type="InterPro" id="IPR011009">
    <property type="entry name" value="Kinase-like_dom_sf"/>
</dbReference>
<organism evidence="8 9">
    <name type="scientific">Polarella glacialis</name>
    <name type="common">Dinoflagellate</name>
    <dbReference type="NCBI Taxonomy" id="89957"/>
    <lineage>
        <taxon>Eukaryota</taxon>
        <taxon>Sar</taxon>
        <taxon>Alveolata</taxon>
        <taxon>Dinophyceae</taxon>
        <taxon>Suessiales</taxon>
        <taxon>Suessiaceae</taxon>
        <taxon>Polarella</taxon>
    </lineage>
</organism>
<proteinExistence type="predicted"/>
<dbReference type="GO" id="GO:0004674">
    <property type="term" value="F:protein serine/threonine kinase activity"/>
    <property type="evidence" value="ECO:0007669"/>
    <property type="project" value="UniProtKB-KW"/>
</dbReference>
<dbReference type="EMBL" id="CAJNNW010027897">
    <property type="protein sequence ID" value="CAE8693688.1"/>
    <property type="molecule type" value="Genomic_DNA"/>
</dbReference>
<dbReference type="PANTHER" id="PTHR24345">
    <property type="entry name" value="SERINE/THREONINE-PROTEIN KINASE PLK"/>
    <property type="match status" value="1"/>
</dbReference>
<keyword evidence="3" id="KW-0547">Nucleotide-binding</keyword>
<feature type="region of interest" description="Disordered" evidence="6">
    <location>
        <begin position="1"/>
        <end position="34"/>
    </location>
</feature>
<evidence type="ECO:0000256" key="1">
    <source>
        <dbReference type="ARBA" id="ARBA00022527"/>
    </source>
</evidence>
<evidence type="ECO:0000256" key="5">
    <source>
        <dbReference type="ARBA" id="ARBA00022840"/>
    </source>
</evidence>
<reference evidence="8" key="1">
    <citation type="submission" date="2021-02" db="EMBL/GenBank/DDBJ databases">
        <authorList>
            <person name="Dougan E. K."/>
            <person name="Rhodes N."/>
            <person name="Thang M."/>
            <person name="Chan C."/>
        </authorList>
    </citation>
    <scope>NUCLEOTIDE SEQUENCE</scope>
</reference>
<dbReference type="PANTHER" id="PTHR24345:SF91">
    <property type="entry name" value="SERINE_THREONINE-PROTEIN KINASE PLK4"/>
    <property type="match status" value="1"/>
</dbReference>
<feature type="compositionally biased region" description="Polar residues" evidence="6">
    <location>
        <begin position="11"/>
        <end position="25"/>
    </location>
</feature>
<evidence type="ECO:0000313" key="8">
    <source>
        <dbReference type="EMBL" id="CAE8693688.1"/>
    </source>
</evidence>
<dbReference type="GO" id="GO:0005524">
    <property type="term" value="F:ATP binding"/>
    <property type="evidence" value="ECO:0007669"/>
    <property type="project" value="UniProtKB-KW"/>
</dbReference>
<dbReference type="Gene3D" id="1.10.510.10">
    <property type="entry name" value="Transferase(Phosphotransferase) domain 1"/>
    <property type="match status" value="1"/>
</dbReference>
<dbReference type="GO" id="GO:0005634">
    <property type="term" value="C:nucleus"/>
    <property type="evidence" value="ECO:0007669"/>
    <property type="project" value="TreeGrafter"/>
</dbReference>
<accession>A0A813K862</accession>
<evidence type="ECO:0000256" key="3">
    <source>
        <dbReference type="ARBA" id="ARBA00022741"/>
    </source>
</evidence>
<feature type="domain" description="Protein kinase" evidence="7">
    <location>
        <begin position="42"/>
        <end position="322"/>
    </location>
</feature>
<dbReference type="Gene3D" id="3.30.200.20">
    <property type="entry name" value="Phosphorylase Kinase, domain 1"/>
    <property type="match status" value="1"/>
</dbReference>
<name>A0A813K862_POLGL</name>
<evidence type="ECO:0000313" key="9">
    <source>
        <dbReference type="Proteomes" id="UP000626109"/>
    </source>
</evidence>
<comment type="caution">
    <text evidence="8">The sequence shown here is derived from an EMBL/GenBank/DDBJ whole genome shotgun (WGS) entry which is preliminary data.</text>
</comment>
<sequence>MAGTAKVPNPAKSSTAQPNGQQANGSGPKVVGPNIKGNREEYQLVMHLQSALFGGVYEAKGRSSGRDFAIKVLHKTELQKAQETSSIEFCEVPLSEIKFADVMRGHAHVMEAEEHFEDMYCHYCVFELCRGGDLLEALKQKPTGFDELQAQFLIRQAVEGLIFLHEKGVAMQDVSLENLLLHVNEKTGHWQVKICDPGQAVHFQSDQNGQEIPVAFRGLVGKSFRPPELHKQESYCATKVDSWCLGWSTFYLLTAQPLFMSADPAQKDFRPAPPADCGKNAILSFDRYKACYILALVDFHQHLLSNPSENIQVSSFMPYATIDHGVELMMGMHLITGWLSSATWKEASWKEHMKKKVSSIHHGSRPHCTPTLLAVQGVDLLLRLYLLRTGLAVATLLTLQAIYGDLKTTGRVIHSWSPLQVWVPAMGAILQQLAQKVSVPDGTTKVIARMIEYNTLATGPALMLLITLMSSDCNSFRFFTSMTAGFRNFFAGLLSVSYTLYLVDWPLDLLFNMGDLFMSDSWDSLVGKWSREVCFAIFLDLVVMDSFTRAAVAWLQGPQGPVHRTRTLEIKPEVHAEATNSGEPAGQFEDFQGLHSRSWLSEEEEPDYFQGINGIEQPPNTGPVATTYGSVATHTRIR</sequence>
<protein>
    <recommendedName>
        <fullName evidence="7">Protein kinase domain-containing protein</fullName>
    </recommendedName>
</protein>